<accession>A0AAV5GQL6</accession>
<feature type="compositionally biased region" description="Basic and acidic residues" evidence="1">
    <location>
        <begin position="359"/>
        <end position="380"/>
    </location>
</feature>
<feature type="region of interest" description="Disordered" evidence="1">
    <location>
        <begin position="319"/>
        <end position="388"/>
    </location>
</feature>
<feature type="compositionally biased region" description="Basic and acidic residues" evidence="1">
    <location>
        <begin position="510"/>
        <end position="525"/>
    </location>
</feature>
<keyword evidence="4" id="KW-1185">Reference proteome</keyword>
<organism evidence="3 4">
    <name type="scientific">Rhodotorula paludigena</name>
    <dbReference type="NCBI Taxonomy" id="86838"/>
    <lineage>
        <taxon>Eukaryota</taxon>
        <taxon>Fungi</taxon>
        <taxon>Dikarya</taxon>
        <taxon>Basidiomycota</taxon>
        <taxon>Pucciniomycotina</taxon>
        <taxon>Microbotryomycetes</taxon>
        <taxon>Sporidiobolales</taxon>
        <taxon>Sporidiobolaceae</taxon>
        <taxon>Rhodotorula</taxon>
    </lineage>
</organism>
<name>A0AAV5GQL6_9BASI</name>
<feature type="region of interest" description="Disordered" evidence="1">
    <location>
        <begin position="188"/>
        <end position="296"/>
    </location>
</feature>
<dbReference type="Proteomes" id="UP001342314">
    <property type="component" value="Unassembled WGS sequence"/>
</dbReference>
<feature type="compositionally biased region" description="Low complexity" evidence="1">
    <location>
        <begin position="235"/>
        <end position="256"/>
    </location>
</feature>
<comment type="caution">
    <text evidence="3">The sequence shown here is derived from an EMBL/GenBank/DDBJ whole genome shotgun (WGS) entry which is preliminary data.</text>
</comment>
<dbReference type="EMBL" id="BQKY01000012">
    <property type="protein sequence ID" value="GJN92814.1"/>
    <property type="molecule type" value="Genomic_DNA"/>
</dbReference>
<evidence type="ECO:0000313" key="3">
    <source>
        <dbReference type="EMBL" id="GJN92814.1"/>
    </source>
</evidence>
<sequence length="787" mass="85016">MPLSAPSSPSRGSDASSSAAPNNRDPHALASDSEDPSFDLEHVQTSTPHKGTRRHLYTDEADEEDAMHASDTESLHLDEDDLERARRGAGTPLSTQTAALTRRSLLRFAGEQDAALFASPSVSLQPGPGRLAQSLRRDVRSELYAPSPSTGSSTLVDRDDDITRKGVLVHGEDDVTLRRTRLELSRHEGIVEETDEDQGTVLPPGGSDDGSSSSPRPLRRARVGDLASYVDARMSASTSTQRTPRRSPPSARYAPTTPSAPGAFPSSTRKSPSFRSLSSSLPAASASNPPSTSSHQIQDAFKRLITGPDGALAHSAERRAALAAAATGPSPARNEPPTPHPAGYYAFVPSTTLPLERGTTSRREKRHEQALHEEDDRLDTPSRAQAQPSKLDRALRHLAQAQHEARAVDSASEVDLDEYFRPGAMNGTLGDQAEGPAPDAHFAGRSAIDFAMARSFAHEQGGPVGYAPRSSADEEDLSLSRTAARSPALSPAREGEPAIGRLLGSPVRQPKREQDEADRSAKETVQDLVSQLADAVQALTAARDAVSLAPAARLDERGLPLARADELRGELERRKKESEKRRTELQEEMHEIEARDGKESDRRAAMLDQLAETYEIEQELGFKVDELKRSIEGMGQLVGNQVAHAVGQTLQLDTQRRSRWLFIAFCAQLTIFLLFLRFANSRALALYDSTYYDPFHPALFHLLSSYSPRSSSPSFLSLAAPADPHLSLETLAAFAPYPPSTGTPAWTPLAALELVLKRLALLSQRLWAAKGGTTSAAPTVSSYVVPS</sequence>
<evidence type="ECO:0000313" key="4">
    <source>
        <dbReference type="Proteomes" id="UP001342314"/>
    </source>
</evidence>
<keyword evidence="2" id="KW-0472">Membrane</keyword>
<feature type="compositionally biased region" description="Low complexity" evidence="1">
    <location>
        <begin position="202"/>
        <end position="216"/>
    </location>
</feature>
<protein>
    <submittedName>
        <fullName evidence="3">Uncharacterized protein</fullName>
    </submittedName>
</protein>
<proteinExistence type="predicted"/>
<feature type="compositionally biased region" description="Low complexity" evidence="1">
    <location>
        <begin position="264"/>
        <end position="294"/>
    </location>
</feature>
<reference evidence="3 4" key="1">
    <citation type="submission" date="2021-12" db="EMBL/GenBank/DDBJ databases">
        <title>High titer production of polyol ester of fatty acids by Rhodotorula paludigena BS15 towards product separation-free biomass refinery.</title>
        <authorList>
            <person name="Mano J."/>
            <person name="Ono H."/>
            <person name="Tanaka T."/>
            <person name="Naito K."/>
            <person name="Sushida H."/>
            <person name="Ike M."/>
            <person name="Tokuyasu K."/>
            <person name="Kitaoka M."/>
        </authorList>
    </citation>
    <scope>NUCLEOTIDE SEQUENCE [LARGE SCALE GENOMIC DNA]</scope>
    <source>
        <strain evidence="3 4">BS15</strain>
    </source>
</reference>
<keyword evidence="2" id="KW-1133">Transmembrane helix</keyword>
<evidence type="ECO:0000256" key="2">
    <source>
        <dbReference type="SAM" id="Phobius"/>
    </source>
</evidence>
<feature type="transmembrane region" description="Helical" evidence="2">
    <location>
        <begin position="660"/>
        <end position="679"/>
    </location>
</feature>
<feature type="compositionally biased region" description="Low complexity" evidence="1">
    <location>
        <begin position="1"/>
        <end position="21"/>
    </location>
</feature>
<feature type="region of interest" description="Disordered" evidence="1">
    <location>
        <begin position="1"/>
        <end position="97"/>
    </location>
</feature>
<evidence type="ECO:0000256" key="1">
    <source>
        <dbReference type="SAM" id="MobiDB-lite"/>
    </source>
</evidence>
<feature type="compositionally biased region" description="Basic and acidic residues" evidence="1">
    <location>
        <begin position="66"/>
        <end position="77"/>
    </location>
</feature>
<feature type="region of interest" description="Disordered" evidence="1">
    <location>
        <begin position="571"/>
        <end position="600"/>
    </location>
</feature>
<feature type="region of interest" description="Disordered" evidence="1">
    <location>
        <begin position="461"/>
        <end position="525"/>
    </location>
</feature>
<feature type="compositionally biased region" description="Low complexity" evidence="1">
    <location>
        <begin position="321"/>
        <end position="332"/>
    </location>
</feature>
<dbReference type="AlphaFoldDB" id="A0AAV5GQL6"/>
<gene>
    <name evidence="3" type="ORF">Rhopal_005852-T1</name>
</gene>
<keyword evidence="2" id="KW-0812">Transmembrane</keyword>